<dbReference type="PANTHER" id="PTHR11439">
    <property type="entry name" value="GAG-POL-RELATED RETROTRANSPOSON"/>
    <property type="match status" value="1"/>
</dbReference>
<reference evidence="1" key="1">
    <citation type="submission" date="2023-08" db="EMBL/GenBank/DDBJ databases">
        <title>A de novo genome assembly of Solanum verrucosum Schlechtendal, a Mexican diploid species geographically isolated from the other diploid A-genome species in potato relatives.</title>
        <authorList>
            <person name="Hosaka K."/>
        </authorList>
    </citation>
    <scope>NUCLEOTIDE SEQUENCE</scope>
    <source>
        <tissue evidence="1">Young leaves</tissue>
    </source>
</reference>
<dbReference type="CDD" id="cd09272">
    <property type="entry name" value="RNase_HI_RT_Ty1"/>
    <property type="match status" value="1"/>
</dbReference>
<protein>
    <recommendedName>
        <fullName evidence="3">Copia protein</fullName>
    </recommendedName>
</protein>
<proteinExistence type="predicted"/>
<accession>A0AAF0THM1</accession>
<name>A0AAF0THM1_SOLVR</name>
<gene>
    <name evidence="1" type="ORF">MTR67_006880</name>
</gene>
<evidence type="ECO:0000313" key="2">
    <source>
        <dbReference type="Proteomes" id="UP001234989"/>
    </source>
</evidence>
<organism evidence="1 2">
    <name type="scientific">Solanum verrucosum</name>
    <dbReference type="NCBI Taxonomy" id="315347"/>
    <lineage>
        <taxon>Eukaryota</taxon>
        <taxon>Viridiplantae</taxon>
        <taxon>Streptophyta</taxon>
        <taxon>Embryophyta</taxon>
        <taxon>Tracheophyta</taxon>
        <taxon>Spermatophyta</taxon>
        <taxon>Magnoliopsida</taxon>
        <taxon>eudicotyledons</taxon>
        <taxon>Gunneridae</taxon>
        <taxon>Pentapetalae</taxon>
        <taxon>asterids</taxon>
        <taxon>lamiids</taxon>
        <taxon>Solanales</taxon>
        <taxon>Solanaceae</taxon>
        <taxon>Solanoideae</taxon>
        <taxon>Solaneae</taxon>
        <taxon>Solanum</taxon>
    </lineage>
</organism>
<dbReference type="AlphaFoldDB" id="A0AAF0THM1"/>
<dbReference type="PANTHER" id="PTHR11439:SF440">
    <property type="entry name" value="INTEGRASE CATALYTIC DOMAIN-CONTAINING PROTEIN"/>
    <property type="match status" value="1"/>
</dbReference>
<dbReference type="EMBL" id="CP133613">
    <property type="protein sequence ID" value="WMV13495.1"/>
    <property type="molecule type" value="Genomic_DNA"/>
</dbReference>
<keyword evidence="2" id="KW-1185">Reference proteome</keyword>
<evidence type="ECO:0008006" key="3">
    <source>
        <dbReference type="Google" id="ProtNLM"/>
    </source>
</evidence>
<sequence length="195" mass="22612">MSKKEEDELASEFQIKDLGPLRYFLGMKVARSKEGMMVSQRKCVLDQSKETGMSGRRPAEIPLDTKIKFENNEDQKSNIRYCAKAEYGSMAHGICEMIWLKKIEELRRPMTPLMKLYCANKAVISIAHNPIQYDRTKYIEVDRHFIKEKLKEGSLGFPFVLTDQQTADDFIVWLFEPRFEGLVGKLGMLDIYMPT</sequence>
<evidence type="ECO:0000313" key="1">
    <source>
        <dbReference type="EMBL" id="WMV13495.1"/>
    </source>
</evidence>
<dbReference type="Proteomes" id="UP001234989">
    <property type="component" value="Chromosome 2"/>
</dbReference>